<evidence type="ECO:0000313" key="2">
    <source>
        <dbReference type="Proteomes" id="UP000051565"/>
    </source>
</evidence>
<keyword evidence="2" id="KW-1185">Reference proteome</keyword>
<dbReference type="STRING" id="53444.AYR59_04600"/>
<gene>
    <name evidence="1" type="ORF">IV52_GL001246</name>
</gene>
<dbReference type="AlphaFoldDB" id="A0A0R2JSD6"/>
<dbReference type="NCBIfam" id="TIGR01637">
    <property type="entry name" value="phage_arpU"/>
    <property type="match status" value="1"/>
</dbReference>
<dbReference type="OrthoDB" id="2146126at2"/>
<dbReference type="Proteomes" id="UP000051565">
    <property type="component" value="Unassembled WGS sequence"/>
</dbReference>
<dbReference type="PATRIC" id="fig|1122148.6.peg.1279"/>
<dbReference type="InterPro" id="IPR006524">
    <property type="entry name" value="ArpU-like"/>
</dbReference>
<sequence length="150" mass="17458">MSHFPFLDQNATIKNAKEILKDYEDYHNLEQSLKLTIKSPIISDVPKSAPVGNRQEDKVVEKLEIRNYSAFYCKLIRNVVEAMENKDYQIIIRDTYLVDCQTAVSIMMELNLAPAQFYRMKNDALLVFAQTLPPFHDLDGKWIDPLVYKN</sequence>
<dbReference type="EMBL" id="JQBT01000035">
    <property type="protein sequence ID" value="KRN78309.1"/>
    <property type="molecule type" value="Genomic_DNA"/>
</dbReference>
<accession>A0A0R2JSD6</accession>
<dbReference type="Pfam" id="PF07374">
    <property type="entry name" value="DUF1492"/>
    <property type="match status" value="1"/>
</dbReference>
<evidence type="ECO:0000313" key="1">
    <source>
        <dbReference type="EMBL" id="KRN78309.1"/>
    </source>
</evidence>
<reference evidence="1 2" key="1">
    <citation type="journal article" date="2015" name="Genome Announc.">
        <title>Expanding the biotechnology potential of lactobacilli through comparative genomics of 213 strains and associated genera.</title>
        <authorList>
            <person name="Sun Z."/>
            <person name="Harris H.M."/>
            <person name="McCann A."/>
            <person name="Guo C."/>
            <person name="Argimon S."/>
            <person name="Zhang W."/>
            <person name="Yang X."/>
            <person name="Jeffery I.B."/>
            <person name="Cooney J.C."/>
            <person name="Kagawa T.F."/>
            <person name="Liu W."/>
            <person name="Song Y."/>
            <person name="Salvetti E."/>
            <person name="Wrobel A."/>
            <person name="Rasinkangas P."/>
            <person name="Parkhill J."/>
            <person name="Rea M.C."/>
            <person name="O'Sullivan O."/>
            <person name="Ritari J."/>
            <person name="Douillard F.P."/>
            <person name="Paul Ross R."/>
            <person name="Yang R."/>
            <person name="Briner A.E."/>
            <person name="Felis G.E."/>
            <person name="de Vos W.M."/>
            <person name="Barrangou R."/>
            <person name="Klaenhammer T.R."/>
            <person name="Caufield P.W."/>
            <person name="Cui Y."/>
            <person name="Zhang H."/>
            <person name="O'Toole P.W."/>
        </authorList>
    </citation>
    <scope>NUCLEOTIDE SEQUENCE [LARGE SCALE GENOMIC DNA]</scope>
    <source>
        <strain evidence="1 2">DSM 20690</strain>
    </source>
</reference>
<dbReference type="RefSeq" id="WP_054646907.1">
    <property type="nucleotide sequence ID" value="NZ_FUXS01000011.1"/>
</dbReference>
<dbReference type="InterPro" id="IPR010861">
    <property type="entry name" value="DUF1492"/>
</dbReference>
<proteinExistence type="predicted"/>
<name>A0A0R2JSD6_9LACO</name>
<protein>
    <submittedName>
        <fullName evidence="1">Uncharacterized protein</fullName>
    </submittedName>
</protein>
<organism evidence="1 2">
    <name type="scientific">Fructilactobacillus lindneri DSM 20690 = JCM 11027</name>
    <dbReference type="NCBI Taxonomy" id="1122148"/>
    <lineage>
        <taxon>Bacteria</taxon>
        <taxon>Bacillati</taxon>
        <taxon>Bacillota</taxon>
        <taxon>Bacilli</taxon>
        <taxon>Lactobacillales</taxon>
        <taxon>Lactobacillaceae</taxon>
        <taxon>Fructilactobacillus</taxon>
    </lineage>
</organism>
<comment type="caution">
    <text evidence="1">The sequence shown here is derived from an EMBL/GenBank/DDBJ whole genome shotgun (WGS) entry which is preliminary data.</text>
</comment>